<evidence type="ECO:0000256" key="1">
    <source>
        <dbReference type="ARBA" id="ARBA00001974"/>
    </source>
</evidence>
<dbReference type="Gene3D" id="3.50.50.60">
    <property type="entry name" value="FAD/NAD(P)-binding domain"/>
    <property type="match status" value="2"/>
</dbReference>
<dbReference type="SUPFAM" id="SSF55424">
    <property type="entry name" value="FAD/NAD-linked reductases, dimerisation (C-terminal) domain"/>
    <property type="match status" value="1"/>
</dbReference>
<evidence type="ECO:0000256" key="6">
    <source>
        <dbReference type="ARBA" id="ARBA00023284"/>
    </source>
</evidence>
<evidence type="ECO:0000259" key="8">
    <source>
        <dbReference type="Pfam" id="PF07992"/>
    </source>
</evidence>
<dbReference type="PRINTS" id="PR00368">
    <property type="entry name" value="FADPNR"/>
</dbReference>
<dbReference type="InterPro" id="IPR036188">
    <property type="entry name" value="FAD/NAD-bd_sf"/>
</dbReference>
<evidence type="ECO:0000259" key="7">
    <source>
        <dbReference type="Pfam" id="PF02852"/>
    </source>
</evidence>
<protein>
    <submittedName>
        <fullName evidence="9">Pyridine nucleotide-disulfide oxidoreductase</fullName>
    </submittedName>
</protein>
<dbReference type="InterPro" id="IPR004099">
    <property type="entry name" value="Pyr_nucl-diS_OxRdtase_dimer"/>
</dbReference>
<dbReference type="PANTHER" id="PTHR43429:SF1">
    <property type="entry name" value="NAD(P)H SULFUR OXIDOREDUCTASE (COA-DEPENDENT)"/>
    <property type="match status" value="1"/>
</dbReference>
<dbReference type="InterPro" id="IPR023753">
    <property type="entry name" value="FAD/NAD-binding_dom"/>
</dbReference>
<name>A0A0P6XKJ5_9CHLR</name>
<proteinExistence type="inferred from homology"/>
<dbReference type="InterPro" id="IPR016156">
    <property type="entry name" value="FAD/NAD-linked_Rdtase_dimer_sf"/>
</dbReference>
<keyword evidence="6" id="KW-0676">Redox-active center</keyword>
<evidence type="ECO:0000256" key="4">
    <source>
        <dbReference type="ARBA" id="ARBA00022827"/>
    </source>
</evidence>
<evidence type="ECO:0000256" key="2">
    <source>
        <dbReference type="ARBA" id="ARBA00009130"/>
    </source>
</evidence>
<dbReference type="Pfam" id="PF07992">
    <property type="entry name" value="Pyr_redox_2"/>
    <property type="match status" value="1"/>
</dbReference>
<keyword evidence="5" id="KW-0560">Oxidoreductase</keyword>
<comment type="similarity">
    <text evidence="2">Belongs to the class-III pyridine nucleotide-disulfide oxidoreductase family.</text>
</comment>
<comment type="caution">
    <text evidence="9">The sequence shown here is derived from an EMBL/GenBank/DDBJ whole genome shotgun (WGS) entry which is preliminary data.</text>
</comment>
<dbReference type="SUPFAM" id="SSF51905">
    <property type="entry name" value="FAD/NAD(P)-binding domain"/>
    <property type="match status" value="1"/>
</dbReference>
<dbReference type="InterPro" id="IPR050260">
    <property type="entry name" value="FAD-bd_OxRdtase"/>
</dbReference>
<dbReference type="EMBL" id="LGCL01000027">
    <property type="protein sequence ID" value="KPL75548.1"/>
    <property type="molecule type" value="Genomic_DNA"/>
</dbReference>
<dbReference type="GO" id="GO:0016491">
    <property type="term" value="F:oxidoreductase activity"/>
    <property type="evidence" value="ECO:0007669"/>
    <property type="project" value="UniProtKB-KW"/>
</dbReference>
<dbReference type="STRING" id="1134406.ADN00_12690"/>
<keyword evidence="10" id="KW-1185">Reference proteome</keyword>
<comment type="cofactor">
    <cofactor evidence="1">
        <name>FAD</name>
        <dbReference type="ChEBI" id="CHEBI:57692"/>
    </cofactor>
</comment>
<feature type="domain" description="Pyridine nucleotide-disulphide oxidoreductase dimerisation" evidence="7">
    <location>
        <begin position="325"/>
        <end position="425"/>
    </location>
</feature>
<sequence>MQTDVLVLGGLSGITAGLSCRRHYPDKKVVLVRKEGTVLIPCGIPYIYGTVGGPQNNVIPDGLLETNNIELVKGEAVSVDREHKLVTLKDGETILYDKLVFATGSLPLVPPIPGVDKKNIYAIKKDFNYLDSVLDEMKSVKDLVIVGGGFIGVEFADECRKGRDINVTVIEALSHCLQMALDDEFCAEAEAKLLETGVKIMTGVKVEAFVGDEAVSGVKLADGTVIKADMVILGIGATPNTELAQKAGLELGFRNAIKVDRYMQTYTDPNVFACGDCAEKQSFFTGRPTGVMLASIATSEARIAGANLYSTVHQNCGAISVFSTIVNGRAFAVAGLTERQARQYGMNIVIGKAEAPDTHPGGMPNSTLIKVKLVFAKETGVLIGGSISGGKSIGEMVNVLSACIMHRMTADDIVKFQMGTHPALTSSPIAYPIVNAACKAVLPIRQ</sequence>
<dbReference type="PRINTS" id="PR00411">
    <property type="entry name" value="PNDRDTASEI"/>
</dbReference>
<dbReference type="Pfam" id="PF02852">
    <property type="entry name" value="Pyr_redox_dim"/>
    <property type="match status" value="1"/>
</dbReference>
<keyword evidence="3" id="KW-0285">Flavoprotein</keyword>
<evidence type="ECO:0000256" key="3">
    <source>
        <dbReference type="ARBA" id="ARBA00022630"/>
    </source>
</evidence>
<dbReference type="Proteomes" id="UP000050417">
    <property type="component" value="Unassembled WGS sequence"/>
</dbReference>
<keyword evidence="4" id="KW-0274">FAD</keyword>
<evidence type="ECO:0000256" key="5">
    <source>
        <dbReference type="ARBA" id="ARBA00023002"/>
    </source>
</evidence>
<gene>
    <name evidence="9" type="ORF">ADN00_12690</name>
</gene>
<evidence type="ECO:0000313" key="10">
    <source>
        <dbReference type="Proteomes" id="UP000050417"/>
    </source>
</evidence>
<dbReference type="PANTHER" id="PTHR43429">
    <property type="entry name" value="PYRIDINE NUCLEOTIDE-DISULFIDE OXIDOREDUCTASE DOMAIN-CONTAINING"/>
    <property type="match status" value="1"/>
</dbReference>
<dbReference type="AlphaFoldDB" id="A0A0P6XKJ5"/>
<organism evidence="9 10">
    <name type="scientific">Ornatilinea apprima</name>
    <dbReference type="NCBI Taxonomy" id="1134406"/>
    <lineage>
        <taxon>Bacteria</taxon>
        <taxon>Bacillati</taxon>
        <taxon>Chloroflexota</taxon>
        <taxon>Anaerolineae</taxon>
        <taxon>Anaerolineales</taxon>
        <taxon>Anaerolineaceae</taxon>
        <taxon>Ornatilinea</taxon>
    </lineage>
</organism>
<feature type="domain" description="FAD/NAD(P)-binding" evidence="8">
    <location>
        <begin position="4"/>
        <end position="301"/>
    </location>
</feature>
<dbReference type="Gene3D" id="3.30.390.30">
    <property type="match status" value="1"/>
</dbReference>
<accession>A0A0P6XKJ5</accession>
<evidence type="ECO:0000313" key="9">
    <source>
        <dbReference type="EMBL" id="KPL75548.1"/>
    </source>
</evidence>
<reference evidence="9 10" key="1">
    <citation type="submission" date="2015-07" db="EMBL/GenBank/DDBJ databases">
        <title>Genome sequence of Ornatilinea apprima DSM 23815.</title>
        <authorList>
            <person name="Hemp J."/>
            <person name="Ward L.M."/>
            <person name="Pace L.A."/>
            <person name="Fischer W.W."/>
        </authorList>
    </citation>
    <scope>NUCLEOTIDE SEQUENCE [LARGE SCALE GENOMIC DNA]</scope>
    <source>
        <strain evidence="9 10">P3M-1</strain>
    </source>
</reference>